<dbReference type="EMBL" id="FR824126">
    <property type="protein sequence ID" value="CCA19882.1"/>
    <property type="molecule type" value="Genomic_DNA"/>
</dbReference>
<dbReference type="PROSITE" id="PS50878">
    <property type="entry name" value="RT_POL"/>
    <property type="match status" value="1"/>
</dbReference>
<dbReference type="CDD" id="cd01650">
    <property type="entry name" value="RT_nLTR_like"/>
    <property type="match status" value="1"/>
</dbReference>
<dbReference type="HOGENOM" id="CLU_1296415_0_0_1"/>
<dbReference type="AlphaFoldDB" id="F0WFA0"/>
<dbReference type="Pfam" id="PF00078">
    <property type="entry name" value="RVT_1"/>
    <property type="match status" value="1"/>
</dbReference>
<sequence length="226" mass="25550">MYQVQKAFVRGRSMHHHIRHLADIQNLVTHRGEEAYATFLDFEKAYDRFNWTYMFRVLEKMGVGKSFIDWVHLLCTDTKAQFIFNANITPSITPQRGVKQGDPLSALLFLMTIESLGNLLRQHEEHGIWINDTTVATGLFFADDSTLLSETTNGFLTQIELVQVYCDGSGAKLNLSKSSILSLNRTLPCLRIPNLTIFGPDDSVKYLCITFGQTPIASMVIQVSLD</sequence>
<gene>
    <name evidence="2" type="primary">AlNc14C81G5292</name>
    <name evidence="2" type="ORF">ALNC14_060250</name>
</gene>
<reference evidence="2" key="1">
    <citation type="journal article" date="2011" name="PLoS Biol.">
        <title>Gene gain and loss during evolution of obligate parasitism in the white rust pathogen of Arabidopsis thaliana.</title>
        <authorList>
            <person name="Kemen E."/>
            <person name="Gardiner A."/>
            <person name="Schultz-Larsen T."/>
            <person name="Kemen A.C."/>
            <person name="Balmuth A.L."/>
            <person name="Robert-Seilaniantz A."/>
            <person name="Bailey K."/>
            <person name="Holub E."/>
            <person name="Studholme D.J."/>
            <person name="Maclean D."/>
            <person name="Jones J.D."/>
        </authorList>
    </citation>
    <scope>NUCLEOTIDE SEQUENCE</scope>
</reference>
<dbReference type="PANTHER" id="PTHR31635:SF196">
    <property type="entry name" value="REVERSE TRANSCRIPTASE DOMAIN-CONTAINING PROTEIN-RELATED"/>
    <property type="match status" value="1"/>
</dbReference>
<proteinExistence type="predicted"/>
<evidence type="ECO:0000313" key="2">
    <source>
        <dbReference type="EMBL" id="CCA19882.1"/>
    </source>
</evidence>
<reference evidence="2" key="2">
    <citation type="submission" date="2011-02" db="EMBL/GenBank/DDBJ databases">
        <authorList>
            <person name="MacLean D."/>
        </authorList>
    </citation>
    <scope>NUCLEOTIDE SEQUENCE</scope>
</reference>
<dbReference type="SUPFAM" id="SSF56672">
    <property type="entry name" value="DNA/RNA polymerases"/>
    <property type="match status" value="1"/>
</dbReference>
<dbReference type="InterPro" id="IPR000477">
    <property type="entry name" value="RT_dom"/>
</dbReference>
<dbReference type="InterPro" id="IPR043502">
    <property type="entry name" value="DNA/RNA_pol_sf"/>
</dbReference>
<name>F0WFA0_9STRA</name>
<dbReference type="PANTHER" id="PTHR31635">
    <property type="entry name" value="REVERSE TRANSCRIPTASE DOMAIN-CONTAINING PROTEIN-RELATED"/>
    <property type="match status" value="1"/>
</dbReference>
<accession>F0WFA0</accession>
<feature type="domain" description="Reverse transcriptase" evidence="1">
    <location>
        <begin position="1"/>
        <end position="211"/>
    </location>
</feature>
<protein>
    <submittedName>
        <fullName evidence="2">Pollike protein putative</fullName>
    </submittedName>
</protein>
<organism evidence="2">
    <name type="scientific">Albugo laibachii Nc14</name>
    <dbReference type="NCBI Taxonomy" id="890382"/>
    <lineage>
        <taxon>Eukaryota</taxon>
        <taxon>Sar</taxon>
        <taxon>Stramenopiles</taxon>
        <taxon>Oomycota</taxon>
        <taxon>Peronosporomycetes</taxon>
        <taxon>Albuginales</taxon>
        <taxon>Albuginaceae</taxon>
        <taxon>Albugo</taxon>
    </lineage>
</organism>
<evidence type="ECO:0000259" key="1">
    <source>
        <dbReference type="PROSITE" id="PS50878"/>
    </source>
</evidence>